<accession>A0A1X2ZKX1</accession>
<proteinExistence type="predicted"/>
<reference evidence="1 2" key="1">
    <citation type="journal article" date="2016" name="Sci. Rep.">
        <title>Evaluation of genetic diversity among strains of the human gut commensal Bifidobacterium adolescentis.</title>
        <authorList>
            <person name="Duranti S."/>
            <person name="Milani C."/>
            <person name="Lugli G.A."/>
            <person name="Mancabelli L."/>
            <person name="Turroni F."/>
            <person name="Ferrario C."/>
            <person name="Mangifesta M."/>
            <person name="Viappiani A."/>
            <person name="Sanchez B."/>
            <person name="Margolles A."/>
            <person name="van Sinderen D."/>
            <person name="Ventura M."/>
        </authorList>
    </citation>
    <scope>NUCLEOTIDE SEQUENCE [LARGE SCALE GENOMIC DNA]</scope>
    <source>
        <strain evidence="1 2">AD2-8</strain>
    </source>
</reference>
<comment type="caution">
    <text evidence="1">The sequence shown here is derived from an EMBL/GenBank/DDBJ whole genome shotgun (WGS) entry which is preliminary data.</text>
</comment>
<gene>
    <name evidence="1" type="ORF">AD0028_0318</name>
</gene>
<organism evidence="1 2">
    <name type="scientific">Bifidobacterium adolescentis</name>
    <dbReference type="NCBI Taxonomy" id="1680"/>
    <lineage>
        <taxon>Bacteria</taxon>
        <taxon>Bacillati</taxon>
        <taxon>Actinomycetota</taxon>
        <taxon>Actinomycetes</taxon>
        <taxon>Bifidobacteriales</taxon>
        <taxon>Bifidobacteriaceae</taxon>
        <taxon>Bifidobacterium</taxon>
    </lineage>
</organism>
<sequence length="212" mass="24121">MRLMRHGLVGRLPRPANGDHARGAATMLQSAVVPTAAAPQSETMFVHSERWHNDQLGRSENFRSFRCVFRLLRAMCVDGTISIALVAQIVKTVQLTPADFHASTQTRHQNTAIRVEHRFEQRHHRYFTAHRGEGRDGRSRSNQRRFQCVFGKQPSRFAPLVGGRPLSSFDRSRAPMPFQLALLLIHVHIVRCTTVRLRGKRNMGYGWGTMEG</sequence>
<evidence type="ECO:0000313" key="1">
    <source>
        <dbReference type="EMBL" id="OSG95077.1"/>
    </source>
</evidence>
<protein>
    <submittedName>
        <fullName evidence="1">Uncharacterized protein</fullName>
    </submittedName>
</protein>
<dbReference type="Proteomes" id="UP000193664">
    <property type="component" value="Unassembled WGS sequence"/>
</dbReference>
<dbReference type="AlphaFoldDB" id="A0A1X2ZKX1"/>
<evidence type="ECO:0000313" key="2">
    <source>
        <dbReference type="Proteomes" id="UP000193664"/>
    </source>
</evidence>
<dbReference type="EMBL" id="LNKF01000002">
    <property type="protein sequence ID" value="OSG95077.1"/>
    <property type="molecule type" value="Genomic_DNA"/>
</dbReference>
<name>A0A1X2ZKX1_BIFAD</name>